<protein>
    <submittedName>
        <fullName evidence="2">Uncharacterized protein</fullName>
    </submittedName>
</protein>
<comment type="caution">
    <text evidence="2">The sequence shown here is derived from an EMBL/GenBank/DDBJ whole genome shotgun (WGS) entry which is preliminary data.</text>
</comment>
<accession>A0AAD6V6V8</accession>
<proteinExistence type="predicted"/>
<feature type="compositionally biased region" description="Low complexity" evidence="1">
    <location>
        <begin position="288"/>
        <end position="298"/>
    </location>
</feature>
<name>A0AAD6V6V8_9AGAR</name>
<evidence type="ECO:0000256" key="1">
    <source>
        <dbReference type="SAM" id="MobiDB-lite"/>
    </source>
</evidence>
<dbReference type="AlphaFoldDB" id="A0AAD6V6V8"/>
<gene>
    <name evidence="2" type="ORF">GGX14DRAFT_570630</name>
</gene>
<sequence length="387" mass="42999">MSDNTLSIQSSILVAGLALVPGNIARYICLGFLLALLVYHAARRQTPAAKINALTAAIASANELLTRAPSSSASDLSSMHQELLLRLAEKFKSQIQCRLLEIESNGWKEYFRDVRALLKGIDKCIKDIKRIQTNIQLSIEQDTQRKLDDEIQKCRAMLAAIHAGPRRDSAQQNLPPSCTLAQERAQAREFMELHKKVNMDGICHVLSAAGPGRCREAADLRWASGYRFRIRRAPPAYAAQVNFNDVDALRTPVIRPATPYGPGHVTSMLLSKIQDMPGTEPTLLTARTSRTSRMRPSSQQTVSRLRTRSTPPPQAAFQRHAAPVLRLRLVGRGRGHAAREADYGQQARRAVHGGCDRYGRQSAGKKLRAWKRTHFLCARAARTISAW</sequence>
<evidence type="ECO:0000313" key="2">
    <source>
        <dbReference type="EMBL" id="KAJ7202524.1"/>
    </source>
</evidence>
<feature type="region of interest" description="Disordered" evidence="1">
    <location>
        <begin position="288"/>
        <end position="317"/>
    </location>
</feature>
<keyword evidence="3" id="KW-1185">Reference proteome</keyword>
<evidence type="ECO:0000313" key="3">
    <source>
        <dbReference type="Proteomes" id="UP001219525"/>
    </source>
</evidence>
<organism evidence="2 3">
    <name type="scientific">Mycena pura</name>
    <dbReference type="NCBI Taxonomy" id="153505"/>
    <lineage>
        <taxon>Eukaryota</taxon>
        <taxon>Fungi</taxon>
        <taxon>Dikarya</taxon>
        <taxon>Basidiomycota</taxon>
        <taxon>Agaricomycotina</taxon>
        <taxon>Agaricomycetes</taxon>
        <taxon>Agaricomycetidae</taxon>
        <taxon>Agaricales</taxon>
        <taxon>Marasmiineae</taxon>
        <taxon>Mycenaceae</taxon>
        <taxon>Mycena</taxon>
    </lineage>
</organism>
<dbReference type="Proteomes" id="UP001219525">
    <property type="component" value="Unassembled WGS sequence"/>
</dbReference>
<reference evidence="2" key="1">
    <citation type="submission" date="2023-03" db="EMBL/GenBank/DDBJ databases">
        <title>Massive genome expansion in bonnet fungi (Mycena s.s.) driven by repeated elements and novel gene families across ecological guilds.</title>
        <authorList>
            <consortium name="Lawrence Berkeley National Laboratory"/>
            <person name="Harder C.B."/>
            <person name="Miyauchi S."/>
            <person name="Viragh M."/>
            <person name="Kuo A."/>
            <person name="Thoen E."/>
            <person name="Andreopoulos B."/>
            <person name="Lu D."/>
            <person name="Skrede I."/>
            <person name="Drula E."/>
            <person name="Henrissat B."/>
            <person name="Morin E."/>
            <person name="Kohler A."/>
            <person name="Barry K."/>
            <person name="LaButti K."/>
            <person name="Morin E."/>
            <person name="Salamov A."/>
            <person name="Lipzen A."/>
            <person name="Mereny Z."/>
            <person name="Hegedus B."/>
            <person name="Baldrian P."/>
            <person name="Stursova M."/>
            <person name="Weitz H."/>
            <person name="Taylor A."/>
            <person name="Grigoriev I.V."/>
            <person name="Nagy L.G."/>
            <person name="Martin F."/>
            <person name="Kauserud H."/>
        </authorList>
    </citation>
    <scope>NUCLEOTIDE SEQUENCE</scope>
    <source>
        <strain evidence="2">9144</strain>
    </source>
</reference>
<dbReference type="EMBL" id="JARJCW010000054">
    <property type="protein sequence ID" value="KAJ7202524.1"/>
    <property type="molecule type" value="Genomic_DNA"/>
</dbReference>